<dbReference type="RefSeq" id="WP_307044328.1">
    <property type="nucleotide sequence ID" value="NZ_JAUSYA010000001.1"/>
</dbReference>
<feature type="region of interest" description="Disordered" evidence="1">
    <location>
        <begin position="1"/>
        <end position="39"/>
    </location>
</feature>
<sequence>MSSARRAARAARTTSAEQPAADWRDPAYGIPRWPPAPDNPITITAVLEARRLAREARRASQPEHQSETAAP</sequence>
<gene>
    <name evidence="2" type="ORF">QFZ56_003814</name>
</gene>
<protein>
    <submittedName>
        <fullName evidence="2">Uncharacterized protein</fullName>
    </submittedName>
</protein>
<proteinExistence type="predicted"/>
<dbReference type="EMBL" id="JAUSYA010000001">
    <property type="protein sequence ID" value="MDQ0684851.1"/>
    <property type="molecule type" value="Genomic_DNA"/>
</dbReference>
<dbReference type="Proteomes" id="UP001243364">
    <property type="component" value="Unassembled WGS sequence"/>
</dbReference>
<evidence type="ECO:0000256" key="1">
    <source>
        <dbReference type="SAM" id="MobiDB-lite"/>
    </source>
</evidence>
<accession>A0ABU0Q3V1</accession>
<feature type="compositionally biased region" description="Low complexity" evidence="1">
    <location>
        <begin position="1"/>
        <end position="16"/>
    </location>
</feature>
<name>A0ABU0Q3V1_STRAH</name>
<evidence type="ECO:0000313" key="2">
    <source>
        <dbReference type="EMBL" id="MDQ0684851.1"/>
    </source>
</evidence>
<evidence type="ECO:0000313" key="3">
    <source>
        <dbReference type="Proteomes" id="UP001243364"/>
    </source>
</evidence>
<keyword evidence="3" id="KW-1185">Reference proteome</keyword>
<organism evidence="2 3">
    <name type="scientific">Streptomyces achromogenes</name>
    <dbReference type="NCBI Taxonomy" id="67255"/>
    <lineage>
        <taxon>Bacteria</taxon>
        <taxon>Bacillati</taxon>
        <taxon>Actinomycetota</taxon>
        <taxon>Actinomycetes</taxon>
        <taxon>Kitasatosporales</taxon>
        <taxon>Streptomycetaceae</taxon>
        <taxon>Streptomyces</taxon>
    </lineage>
</organism>
<comment type="caution">
    <text evidence="2">The sequence shown here is derived from an EMBL/GenBank/DDBJ whole genome shotgun (WGS) entry which is preliminary data.</text>
</comment>
<reference evidence="2 3" key="1">
    <citation type="submission" date="2023-07" db="EMBL/GenBank/DDBJ databases">
        <title>Comparative genomics of wheat-associated soil bacteria to identify genetic determinants of phenazine resistance.</title>
        <authorList>
            <person name="Mouncey N."/>
        </authorList>
    </citation>
    <scope>NUCLEOTIDE SEQUENCE [LARGE SCALE GENOMIC DNA]</scope>
    <source>
        <strain evidence="2 3">W4I19-2</strain>
    </source>
</reference>